<sequence>MPSLSPELKSVRENSHVRSSGVYLDTIIDDNAITFYGTDNGIVSMTNFVGFILDRFIFHSELFNR</sequence>
<name>A0A8H7SLT4_9FUNG</name>
<evidence type="ECO:0000313" key="1">
    <source>
        <dbReference type="EMBL" id="KAG2231844.1"/>
    </source>
</evidence>
<gene>
    <name evidence="1" type="ORF">INT48_005627</name>
</gene>
<reference evidence="1" key="1">
    <citation type="submission" date="2021-01" db="EMBL/GenBank/DDBJ databases">
        <title>Metabolic potential, ecology and presence of endohyphal bacteria is reflected in genomic diversity of Mucoromycotina.</title>
        <authorList>
            <person name="Muszewska A."/>
            <person name="Okrasinska A."/>
            <person name="Steczkiewicz K."/>
            <person name="Drgas O."/>
            <person name="Orlowska M."/>
            <person name="Perlinska-Lenart U."/>
            <person name="Aleksandrzak-Piekarczyk T."/>
            <person name="Szatraj K."/>
            <person name="Zielenkiewicz U."/>
            <person name="Pilsyk S."/>
            <person name="Malc E."/>
            <person name="Mieczkowski P."/>
            <person name="Kruszewska J.S."/>
            <person name="Biernat P."/>
            <person name="Pawlowska J."/>
        </authorList>
    </citation>
    <scope>NUCLEOTIDE SEQUENCE</scope>
    <source>
        <strain evidence="1">WA0000018081</strain>
    </source>
</reference>
<dbReference type="EMBL" id="JAEPRE010000133">
    <property type="protein sequence ID" value="KAG2231844.1"/>
    <property type="molecule type" value="Genomic_DNA"/>
</dbReference>
<comment type="caution">
    <text evidence="1">The sequence shown here is derived from an EMBL/GenBank/DDBJ whole genome shotgun (WGS) entry which is preliminary data.</text>
</comment>
<organism evidence="1 2">
    <name type="scientific">Thamnidium elegans</name>
    <dbReference type="NCBI Taxonomy" id="101142"/>
    <lineage>
        <taxon>Eukaryota</taxon>
        <taxon>Fungi</taxon>
        <taxon>Fungi incertae sedis</taxon>
        <taxon>Mucoromycota</taxon>
        <taxon>Mucoromycotina</taxon>
        <taxon>Mucoromycetes</taxon>
        <taxon>Mucorales</taxon>
        <taxon>Mucorineae</taxon>
        <taxon>Mucoraceae</taxon>
        <taxon>Thamnidium</taxon>
    </lineage>
</organism>
<proteinExistence type="predicted"/>
<protein>
    <submittedName>
        <fullName evidence="1">Uncharacterized protein</fullName>
    </submittedName>
</protein>
<keyword evidence="2" id="KW-1185">Reference proteome</keyword>
<dbReference type="Proteomes" id="UP000613177">
    <property type="component" value="Unassembled WGS sequence"/>
</dbReference>
<accession>A0A8H7SLT4</accession>
<evidence type="ECO:0000313" key="2">
    <source>
        <dbReference type="Proteomes" id="UP000613177"/>
    </source>
</evidence>
<dbReference type="AlphaFoldDB" id="A0A8H7SLT4"/>